<accession>A0A4R2CYP4</accession>
<organism evidence="6 7">
    <name type="scientific">Shinella granuli</name>
    <dbReference type="NCBI Taxonomy" id="323621"/>
    <lineage>
        <taxon>Bacteria</taxon>
        <taxon>Pseudomonadati</taxon>
        <taxon>Pseudomonadota</taxon>
        <taxon>Alphaproteobacteria</taxon>
        <taxon>Hyphomicrobiales</taxon>
        <taxon>Rhizobiaceae</taxon>
        <taxon>Shinella</taxon>
    </lineage>
</organism>
<comment type="function">
    <text evidence="3">Involved in the breakdown of putrescine via hydrolysis of the gamma-glutamyl linkage of gamma-glutamyl-gamma-aminobutyrate.</text>
</comment>
<comment type="pathway">
    <text evidence="4">Amine and polyamine degradation; putrescine degradation; 4-aminobutanoate from putrescine: step 4/4.</text>
</comment>
<evidence type="ECO:0000256" key="1">
    <source>
        <dbReference type="ARBA" id="ARBA00011083"/>
    </source>
</evidence>
<evidence type="ECO:0000256" key="2">
    <source>
        <dbReference type="ARBA" id="ARBA00052718"/>
    </source>
</evidence>
<name>A0A4R2CYP4_SHIGR</name>
<protein>
    <recommendedName>
        <fullName evidence="5">gamma-glutamyl-gamma-aminobutyrate hydrolase</fullName>
        <ecNumber evidence="5">3.5.1.94</ecNumber>
    </recommendedName>
</protein>
<dbReference type="CDD" id="cd01745">
    <property type="entry name" value="GATase1_2"/>
    <property type="match status" value="1"/>
</dbReference>
<dbReference type="Gene3D" id="3.40.50.880">
    <property type="match status" value="1"/>
</dbReference>
<dbReference type="PROSITE" id="PS51273">
    <property type="entry name" value="GATASE_TYPE_1"/>
    <property type="match status" value="1"/>
</dbReference>
<dbReference type="FunFam" id="3.40.50.880:FF:000030">
    <property type="entry name" value="Gamma-glutamyl-gamma-aminobutyrate hydrolase PuuD"/>
    <property type="match status" value="1"/>
</dbReference>
<evidence type="ECO:0000256" key="3">
    <source>
        <dbReference type="ARBA" id="ARBA00055068"/>
    </source>
</evidence>
<dbReference type="Pfam" id="PF07722">
    <property type="entry name" value="Peptidase_C26"/>
    <property type="match status" value="1"/>
</dbReference>
<keyword evidence="6" id="KW-0378">Hydrolase</keyword>
<keyword evidence="7" id="KW-1185">Reference proteome</keyword>
<dbReference type="EMBL" id="SLVX01000003">
    <property type="protein sequence ID" value="TCN47028.1"/>
    <property type="molecule type" value="Genomic_DNA"/>
</dbReference>
<comment type="catalytic activity">
    <reaction evidence="2">
        <text>4-(gamma-L-glutamylamino)butanoate + H2O = 4-aminobutanoate + L-glutamate</text>
        <dbReference type="Rhea" id="RHEA:19737"/>
        <dbReference type="ChEBI" id="CHEBI:15377"/>
        <dbReference type="ChEBI" id="CHEBI:29985"/>
        <dbReference type="ChEBI" id="CHEBI:58800"/>
        <dbReference type="ChEBI" id="CHEBI:59888"/>
        <dbReference type="EC" id="3.5.1.94"/>
    </reaction>
</comment>
<gene>
    <name evidence="6" type="ORF">EV665_103201</name>
</gene>
<dbReference type="RefSeq" id="WP_133033555.1">
    <property type="nucleotide sequence ID" value="NZ_BAABEI010000012.1"/>
</dbReference>
<proteinExistence type="inferred from homology"/>
<evidence type="ECO:0000313" key="7">
    <source>
        <dbReference type="Proteomes" id="UP000295351"/>
    </source>
</evidence>
<dbReference type="GO" id="GO:0006598">
    <property type="term" value="P:polyamine catabolic process"/>
    <property type="evidence" value="ECO:0007669"/>
    <property type="project" value="TreeGrafter"/>
</dbReference>
<dbReference type="Proteomes" id="UP000295351">
    <property type="component" value="Unassembled WGS sequence"/>
</dbReference>
<reference evidence="6 7" key="1">
    <citation type="submission" date="2019-03" db="EMBL/GenBank/DDBJ databases">
        <title>Genomic Encyclopedia of Type Strains, Phase IV (KMG-IV): sequencing the most valuable type-strain genomes for metagenomic binning, comparative biology and taxonomic classification.</title>
        <authorList>
            <person name="Goeker M."/>
        </authorList>
    </citation>
    <scope>NUCLEOTIDE SEQUENCE [LARGE SCALE GENOMIC DNA]</scope>
    <source>
        <strain evidence="6 7">DSM 18401</strain>
    </source>
</reference>
<dbReference type="GO" id="GO:0033969">
    <property type="term" value="F:gamma-glutamyl-gamma-aminobutyrate hydrolase activity"/>
    <property type="evidence" value="ECO:0007669"/>
    <property type="project" value="UniProtKB-EC"/>
</dbReference>
<dbReference type="InterPro" id="IPR011697">
    <property type="entry name" value="Peptidase_C26"/>
</dbReference>
<dbReference type="PANTHER" id="PTHR43235:SF1">
    <property type="entry name" value="GLUTAMINE AMIDOTRANSFERASE PB2B2.05-RELATED"/>
    <property type="match status" value="1"/>
</dbReference>
<dbReference type="InterPro" id="IPR044668">
    <property type="entry name" value="PuuD-like"/>
</dbReference>
<sequence>MSKPVVAIPADIREIEGNVWQATPNQYVRAAVKGADVTVFLVPALEAGNDFDGILDRVDGLLVSGSRTNVHPSLYGKEATEAEGPYDTARDATSLPLISRALERGIPLLAICRGIQELNVVLGGTLANEIQEQPGMWDHRKPDTPVLDVAYGIRQTVHVKEGSCLAAVVGAGEVQVNSLHRQAISDIAPRLAVEAVAEDGTIEAVSVIGAKAFAVGVQWHPEYWVGSDQPSDRLFAAFGQAVRDYAASKQATAHRTAAE</sequence>
<dbReference type="GO" id="GO:0005829">
    <property type="term" value="C:cytosol"/>
    <property type="evidence" value="ECO:0007669"/>
    <property type="project" value="TreeGrafter"/>
</dbReference>
<dbReference type="SUPFAM" id="SSF52317">
    <property type="entry name" value="Class I glutamine amidotransferase-like"/>
    <property type="match status" value="1"/>
</dbReference>
<evidence type="ECO:0000256" key="5">
    <source>
        <dbReference type="ARBA" id="ARBA00066788"/>
    </source>
</evidence>
<dbReference type="PANTHER" id="PTHR43235">
    <property type="entry name" value="GLUTAMINE AMIDOTRANSFERASE PB2B2.05-RELATED"/>
    <property type="match status" value="1"/>
</dbReference>
<dbReference type="InterPro" id="IPR029062">
    <property type="entry name" value="Class_I_gatase-like"/>
</dbReference>
<dbReference type="EC" id="3.5.1.94" evidence="5"/>
<comment type="caution">
    <text evidence="6">The sequence shown here is derived from an EMBL/GenBank/DDBJ whole genome shotgun (WGS) entry which is preliminary data.</text>
</comment>
<dbReference type="AlphaFoldDB" id="A0A4R2CYP4"/>
<comment type="similarity">
    <text evidence="1">Belongs to the peptidase C26 family.</text>
</comment>
<evidence type="ECO:0000313" key="6">
    <source>
        <dbReference type="EMBL" id="TCN47028.1"/>
    </source>
</evidence>
<evidence type="ECO:0000256" key="4">
    <source>
        <dbReference type="ARBA" id="ARBA00060634"/>
    </source>
</evidence>